<dbReference type="InParanoid" id="A0A165BDT6"/>
<dbReference type="RefSeq" id="XP_040758567.1">
    <property type="nucleotide sequence ID" value="XM_040910135.1"/>
</dbReference>
<gene>
    <name evidence="2" type="ORF">LAESUDRAFT_731898</name>
</gene>
<dbReference type="SUPFAM" id="SSF55874">
    <property type="entry name" value="ATPase domain of HSP90 chaperone/DNA topoisomerase II/histidine kinase"/>
    <property type="match status" value="1"/>
</dbReference>
<proteinExistence type="predicted"/>
<feature type="compositionally biased region" description="Acidic residues" evidence="1">
    <location>
        <begin position="1167"/>
        <end position="1176"/>
    </location>
</feature>
<keyword evidence="3" id="KW-1185">Reference proteome</keyword>
<dbReference type="PANTHER" id="PTHR32387">
    <property type="entry name" value="WU:FJ29H11"/>
    <property type="match status" value="1"/>
</dbReference>
<protein>
    <recommendedName>
        <fullName evidence="4">Protein NO VEIN C-terminal domain-containing protein</fullName>
    </recommendedName>
</protein>
<evidence type="ECO:0000256" key="1">
    <source>
        <dbReference type="SAM" id="MobiDB-lite"/>
    </source>
</evidence>
<dbReference type="Proteomes" id="UP000076871">
    <property type="component" value="Unassembled WGS sequence"/>
</dbReference>
<dbReference type="InterPro" id="IPR036890">
    <property type="entry name" value="HATPase_C_sf"/>
</dbReference>
<evidence type="ECO:0000313" key="2">
    <source>
        <dbReference type="EMBL" id="KZT00827.1"/>
    </source>
</evidence>
<dbReference type="OrthoDB" id="2796942at2759"/>
<organism evidence="2 3">
    <name type="scientific">Laetiporus sulphureus 93-53</name>
    <dbReference type="NCBI Taxonomy" id="1314785"/>
    <lineage>
        <taxon>Eukaryota</taxon>
        <taxon>Fungi</taxon>
        <taxon>Dikarya</taxon>
        <taxon>Basidiomycota</taxon>
        <taxon>Agaricomycotina</taxon>
        <taxon>Agaricomycetes</taxon>
        <taxon>Polyporales</taxon>
        <taxon>Laetiporus</taxon>
    </lineage>
</organism>
<feature type="region of interest" description="Disordered" evidence="1">
    <location>
        <begin position="1222"/>
        <end position="1244"/>
    </location>
</feature>
<dbReference type="InterPro" id="IPR052957">
    <property type="entry name" value="Auxin_embryo_med"/>
</dbReference>
<feature type="compositionally biased region" description="Low complexity" evidence="1">
    <location>
        <begin position="1227"/>
        <end position="1236"/>
    </location>
</feature>
<dbReference type="EMBL" id="KV427676">
    <property type="protein sequence ID" value="KZT00827.1"/>
    <property type="molecule type" value="Genomic_DNA"/>
</dbReference>
<dbReference type="PANTHER" id="PTHR32387:SF0">
    <property type="entry name" value="PROTEIN NO VEIN"/>
    <property type="match status" value="1"/>
</dbReference>
<dbReference type="GeneID" id="63827164"/>
<dbReference type="STRING" id="1314785.A0A165BDT6"/>
<accession>A0A165BDT6</accession>
<dbReference type="Gene3D" id="3.30.565.10">
    <property type="entry name" value="Histidine kinase-like ATPase, C-terminal domain"/>
    <property type="match status" value="1"/>
</dbReference>
<name>A0A165BDT6_9APHY</name>
<sequence>MDLVTSINRSHGLDDNINIRPPDDPIVVLRGKLERACERLSTDLYNTKTHFLLEFIQNADDNNYDADTIPTLQLHLEQRRMIIRCNEKGFTAENVKAICDIGGSTKKKSEGEQGYIGEKGIGFKAAFVVASQVHVASNVYTFRFDRDAQLGMINPIWDQTHQVEPGWTTFRLDIAQEEHLGELSEQLRDFQPSLLLFLRKLRSVGMRVTQNKYPFTNDIIISRIDPAPDIMELERVESGQSVFKCRYTVVKHVVPTYAGEPKREGIEQSEIVLAFPVTLEGEPIIANQHVYAFLPVIKYGFTFVIQADFLTSSSRESIIIDSQWNLALLPGIVTTFLSAANRFQEHPVLKDTWIRFVPLEVKDPFGKIADHIALLLRTRPVLRSTDGLLSHPERLLILPEYLCTNDGKPLIPSTFLAKGLRYLAKTYDASRDIMFLTRLGVRTMSDIDFIESLTRMDHAFPRQSDEWHEAVCDIMFRRMPRLNGIFHPAIMELQLLPLSNGSWAAAKTAADHVFISDLEGFDELQLSSIRGGIKETSTRYRLYSALGVRRAGPAVVAERILESKAPASLEVLIVYARFFFEHRRAPDFPSPSALQVMDEDYCIAHADELYLDLPDRRNPLRSILPSTSRFLHSAYSDAHQDRYWIPWIQDSLGVNTAPRLVSGQLSLELQQMTWSLETPRLLSVLREYWPQLSRIISPQGVSQLSRIIVSCDDGRHPLSSTALRRHALRRMRNTYLHFLPASDPNDAGWDFLAEFGVMTEVNLETYIKILVRLQNDECQDEDMVTEIYRQLDARFHENPTALHVAFHQHPLLYASRNLKENERSWVEFSDVYWDGPPSMTSKATLKRLYPTLEDFFRNRLSIKDAPLWILVNEFKDLARQWKGHVLPPLIAANVEDKILDITDYLVADPAVAFTIHELAMQPIFPVHIPNREGQTVLKAADEFYVPDRNGNLADRFRDKVLLLAVSPTLSLVRIQPLLDCNIWNQPIRYLEHSILSKMSAWGIRTMDESAAAEYKCRLEYVERELYHKRGARIPPDQSAFLIKLKDMRIEIVDSISSTLTLGCHIVHDTANSSIEEHSDHVRVLVTKACSVNSKKRDREVCSRLAERLSLDRRRLQQFIDTELDDLGADLDEEGITSIPAEYQLLRDHSPLGTGIVEVAAHEPLTESSDDNPDDTEPATPEDLPVRRETLKPLLSRLSKRANSESDGMAIRMLNLNDNASKSEPAVTHMHTSSSSMHSDRSAHDKTAAIPISVDSGGQKASKAAKAHGLNPLGSPFVPRTSVAPIALPTTQSKTMPHAVDIRMPQNEGSPLASISGQMHPAGLVTHDIQAGSQIAMALYAPMGAGANSAPSAHGLYHGNVAIAPSTDAERLTGIQGELYVFHLLHSFLGPGFREANWTSELRGEVQGFTTYDGDALADFKYLDKNGILTGLWYGEQVRKAWANNWPTYHIEVKATGGLVREPFHVSQRQLYQALHLTNRANSLDLTPTDVYAIINVWGLRTRSPSYAVYLDVHRCIYDGRLAIQTDVYLS</sequence>
<evidence type="ECO:0000313" key="3">
    <source>
        <dbReference type="Proteomes" id="UP000076871"/>
    </source>
</evidence>
<dbReference type="NCBIfam" id="NF047352">
    <property type="entry name" value="P_loop_sacsin"/>
    <property type="match status" value="1"/>
</dbReference>
<feature type="region of interest" description="Disordered" evidence="1">
    <location>
        <begin position="1164"/>
        <end position="1205"/>
    </location>
</feature>
<evidence type="ECO:0008006" key="4">
    <source>
        <dbReference type="Google" id="ProtNLM"/>
    </source>
</evidence>
<reference evidence="2 3" key="1">
    <citation type="journal article" date="2016" name="Mol. Biol. Evol.">
        <title>Comparative Genomics of Early-Diverging Mushroom-Forming Fungi Provides Insights into the Origins of Lignocellulose Decay Capabilities.</title>
        <authorList>
            <person name="Nagy L.G."/>
            <person name="Riley R."/>
            <person name="Tritt A."/>
            <person name="Adam C."/>
            <person name="Daum C."/>
            <person name="Floudas D."/>
            <person name="Sun H."/>
            <person name="Yadav J.S."/>
            <person name="Pangilinan J."/>
            <person name="Larsson K.H."/>
            <person name="Matsuura K."/>
            <person name="Barry K."/>
            <person name="Labutti K."/>
            <person name="Kuo R."/>
            <person name="Ohm R.A."/>
            <person name="Bhattacharya S.S."/>
            <person name="Shirouzu T."/>
            <person name="Yoshinaga Y."/>
            <person name="Martin F.M."/>
            <person name="Grigoriev I.V."/>
            <person name="Hibbett D.S."/>
        </authorList>
    </citation>
    <scope>NUCLEOTIDE SEQUENCE [LARGE SCALE GENOMIC DNA]</scope>
    <source>
        <strain evidence="2 3">93-53</strain>
    </source>
</reference>